<reference evidence="9" key="1">
    <citation type="journal article" date="2021" name="PeerJ">
        <title>Extensive microbial diversity within the chicken gut microbiome revealed by metagenomics and culture.</title>
        <authorList>
            <person name="Gilroy R."/>
            <person name="Ravi A."/>
            <person name="Getino M."/>
            <person name="Pursley I."/>
            <person name="Horton D.L."/>
            <person name="Alikhan N.F."/>
            <person name="Baker D."/>
            <person name="Gharbi K."/>
            <person name="Hall N."/>
            <person name="Watson M."/>
            <person name="Adriaenssens E.M."/>
            <person name="Foster-Nyarko E."/>
            <person name="Jarju S."/>
            <person name="Secka A."/>
            <person name="Antonio M."/>
            <person name="Oren A."/>
            <person name="Chaudhuri R.R."/>
            <person name="La Ragione R."/>
            <person name="Hildebrand F."/>
            <person name="Pallen M.J."/>
        </authorList>
    </citation>
    <scope>NUCLEOTIDE SEQUENCE</scope>
    <source>
        <strain evidence="9">CHK173-259</strain>
    </source>
</reference>
<dbReference type="PANTHER" id="PTHR40074">
    <property type="entry name" value="O-ACETYLTRANSFERASE WECH"/>
    <property type="match status" value="1"/>
</dbReference>
<dbReference type="GO" id="GO:0005886">
    <property type="term" value="C:plasma membrane"/>
    <property type="evidence" value="ECO:0007669"/>
    <property type="project" value="UniProtKB-SubCell"/>
</dbReference>
<evidence type="ECO:0000313" key="9">
    <source>
        <dbReference type="EMBL" id="HIW72250.1"/>
    </source>
</evidence>
<comment type="caution">
    <text evidence="9">The sequence shown here is derived from an EMBL/GenBank/DDBJ whole genome shotgun (WGS) entry which is preliminary data.</text>
</comment>
<organism evidence="9 10">
    <name type="scientific">Candidatus Levilactobacillus faecigallinarum</name>
    <dbReference type="NCBI Taxonomy" id="2838638"/>
    <lineage>
        <taxon>Bacteria</taxon>
        <taxon>Bacillati</taxon>
        <taxon>Bacillota</taxon>
        <taxon>Bacilli</taxon>
        <taxon>Lactobacillales</taxon>
        <taxon>Lactobacillaceae</taxon>
        <taxon>Levilactobacillus</taxon>
    </lineage>
</organism>
<feature type="transmembrane region" description="Helical" evidence="7">
    <location>
        <begin position="271"/>
        <end position="290"/>
    </location>
</feature>
<accession>A0A9D1QUB1</accession>
<dbReference type="Proteomes" id="UP000886822">
    <property type="component" value="Unassembled WGS sequence"/>
</dbReference>
<evidence type="ECO:0000259" key="8">
    <source>
        <dbReference type="Pfam" id="PF01757"/>
    </source>
</evidence>
<evidence type="ECO:0000256" key="3">
    <source>
        <dbReference type="ARBA" id="ARBA00022475"/>
    </source>
</evidence>
<comment type="subcellular location">
    <subcellularLocation>
        <location evidence="1">Cell membrane</location>
        <topology evidence="1">Multi-pass membrane protein</topology>
    </subcellularLocation>
</comment>
<feature type="transmembrane region" description="Helical" evidence="7">
    <location>
        <begin position="134"/>
        <end position="153"/>
    </location>
</feature>
<proteinExistence type="inferred from homology"/>
<evidence type="ECO:0000256" key="7">
    <source>
        <dbReference type="SAM" id="Phobius"/>
    </source>
</evidence>
<feature type="transmembrane region" description="Helical" evidence="7">
    <location>
        <begin position="95"/>
        <end position="114"/>
    </location>
</feature>
<dbReference type="GO" id="GO:0009246">
    <property type="term" value="P:enterobacterial common antigen biosynthetic process"/>
    <property type="evidence" value="ECO:0007669"/>
    <property type="project" value="TreeGrafter"/>
</dbReference>
<feature type="transmembrane region" description="Helical" evidence="7">
    <location>
        <begin position="15"/>
        <end position="33"/>
    </location>
</feature>
<feature type="domain" description="Acyltransferase 3" evidence="8">
    <location>
        <begin position="11"/>
        <end position="363"/>
    </location>
</feature>
<gene>
    <name evidence="9" type="ORF">H9875_06435</name>
</gene>
<keyword evidence="6 7" id="KW-0472">Membrane</keyword>
<keyword evidence="9" id="KW-0808">Transferase</keyword>
<evidence type="ECO:0000256" key="1">
    <source>
        <dbReference type="ARBA" id="ARBA00004651"/>
    </source>
</evidence>
<sequence>MAQPVKRRYLHEVDLMRVIFIGGVLLNHTTTAFESRLVNTSHSQLILEATHLALHFTRMGFMFMTGLVLVLNYYHRDQHWGHFWLKRYTSSGIPYIAWNAIIMVVATLIASGKIDWPAYWAHLGNALQYGNEYYMYYILVTFQLYLVFPLLVLLFKKLPHAHYQILGVSALLQLVLLVGIKYWLPQVDTSHWLWWFRSYGNNVFVYQVYFVAGGFVAIHYDAVVAWLERQHRFIAGMAGVLALATVGLYFGNQQVLHLSTAATFSVHQPLIYIYDIFMISLVFWIGLRYAHARQHGLPGWLDRLIQAFSKVSFGIYLVQSLPLFALYGILGLLHLPAWVVLALLPIGYLFVAGGALAIAWFCYKVPPFGVLIGRPQWHPLKGVSAYVQNHVKSHTAPATRLRSEDHQG</sequence>
<dbReference type="AlphaFoldDB" id="A0A9D1QUB1"/>
<evidence type="ECO:0000313" key="10">
    <source>
        <dbReference type="Proteomes" id="UP000886822"/>
    </source>
</evidence>
<keyword evidence="4 7" id="KW-0812">Transmembrane</keyword>
<dbReference type="EMBL" id="DXGJ01000049">
    <property type="protein sequence ID" value="HIW72250.1"/>
    <property type="molecule type" value="Genomic_DNA"/>
</dbReference>
<keyword evidence="5 7" id="KW-1133">Transmembrane helix</keyword>
<dbReference type="GO" id="GO:0016413">
    <property type="term" value="F:O-acetyltransferase activity"/>
    <property type="evidence" value="ECO:0007669"/>
    <property type="project" value="TreeGrafter"/>
</dbReference>
<keyword evidence="3" id="KW-1003">Cell membrane</keyword>
<dbReference type="Pfam" id="PF01757">
    <property type="entry name" value="Acyl_transf_3"/>
    <property type="match status" value="1"/>
</dbReference>
<evidence type="ECO:0000256" key="4">
    <source>
        <dbReference type="ARBA" id="ARBA00022692"/>
    </source>
</evidence>
<feature type="transmembrane region" description="Helical" evidence="7">
    <location>
        <begin position="339"/>
        <end position="363"/>
    </location>
</feature>
<name>A0A9D1QUB1_9LACO</name>
<feature type="transmembrane region" description="Helical" evidence="7">
    <location>
        <begin position="311"/>
        <end position="333"/>
    </location>
</feature>
<feature type="transmembrane region" description="Helical" evidence="7">
    <location>
        <begin position="204"/>
        <end position="226"/>
    </location>
</feature>
<feature type="transmembrane region" description="Helical" evidence="7">
    <location>
        <begin position="53"/>
        <end position="74"/>
    </location>
</feature>
<reference evidence="9" key="2">
    <citation type="submission" date="2021-04" db="EMBL/GenBank/DDBJ databases">
        <authorList>
            <person name="Gilroy R."/>
        </authorList>
    </citation>
    <scope>NUCLEOTIDE SEQUENCE</scope>
    <source>
        <strain evidence="9">CHK173-259</strain>
    </source>
</reference>
<comment type="similarity">
    <text evidence="2">Belongs to the acyltransferase 3 family.</text>
</comment>
<feature type="transmembrane region" description="Helical" evidence="7">
    <location>
        <begin position="233"/>
        <end position="251"/>
    </location>
</feature>
<evidence type="ECO:0000256" key="5">
    <source>
        <dbReference type="ARBA" id="ARBA00022989"/>
    </source>
</evidence>
<dbReference type="PANTHER" id="PTHR40074:SF2">
    <property type="entry name" value="O-ACETYLTRANSFERASE WECH"/>
    <property type="match status" value="1"/>
</dbReference>
<protein>
    <submittedName>
        <fullName evidence="9">Acyltransferase</fullName>
    </submittedName>
</protein>
<evidence type="ECO:0000256" key="6">
    <source>
        <dbReference type="ARBA" id="ARBA00023136"/>
    </source>
</evidence>
<keyword evidence="9" id="KW-0012">Acyltransferase</keyword>
<feature type="transmembrane region" description="Helical" evidence="7">
    <location>
        <begin position="165"/>
        <end position="184"/>
    </location>
</feature>
<evidence type="ECO:0000256" key="2">
    <source>
        <dbReference type="ARBA" id="ARBA00007400"/>
    </source>
</evidence>
<dbReference type="InterPro" id="IPR002656">
    <property type="entry name" value="Acyl_transf_3_dom"/>
</dbReference>